<feature type="compositionally biased region" description="Basic and acidic residues" evidence="1">
    <location>
        <begin position="28"/>
        <end position="39"/>
    </location>
</feature>
<accession>C0BU60</accession>
<reference evidence="2 3" key="1">
    <citation type="submission" date="2009-02" db="EMBL/GenBank/DDBJ databases">
        <title>Draft genome sequence of Bifidobacterium pseudocatenulatum (DSM 20438).</title>
        <authorList>
            <person name="Sudarsanam P."/>
            <person name="Ley R."/>
            <person name="Guruge J."/>
            <person name="Turnbaugh P.J."/>
            <person name="Mahowald M."/>
            <person name="Liep D."/>
            <person name="Gordon J."/>
        </authorList>
    </citation>
    <scope>NUCLEOTIDE SEQUENCE [LARGE SCALE GENOMIC DNA]</scope>
    <source>
        <strain evidence="2 3">DSM 20438</strain>
    </source>
</reference>
<protein>
    <submittedName>
        <fullName evidence="2">Uncharacterized protein</fullName>
    </submittedName>
</protein>
<evidence type="ECO:0000313" key="2">
    <source>
        <dbReference type="EMBL" id="EEG70911.1"/>
    </source>
</evidence>
<reference evidence="2 3" key="2">
    <citation type="submission" date="2009-02" db="EMBL/GenBank/DDBJ databases">
        <authorList>
            <person name="Fulton L."/>
            <person name="Clifton S."/>
            <person name="Fulton B."/>
            <person name="Xu J."/>
            <person name="Minx P."/>
            <person name="Pepin K.H."/>
            <person name="Johnson M."/>
            <person name="Bhonagiri V."/>
            <person name="Nash W.E."/>
            <person name="Mardis E.R."/>
            <person name="Wilson R.K."/>
        </authorList>
    </citation>
    <scope>NUCLEOTIDE SEQUENCE [LARGE SCALE GENOMIC DNA]</scope>
    <source>
        <strain evidence="2 3">DSM 20438</strain>
    </source>
</reference>
<evidence type="ECO:0000256" key="1">
    <source>
        <dbReference type="SAM" id="MobiDB-lite"/>
    </source>
</evidence>
<evidence type="ECO:0000313" key="3">
    <source>
        <dbReference type="Proteomes" id="UP000003875"/>
    </source>
</evidence>
<name>C0BU60_BIFPS</name>
<sequence length="39" mass="4357">MPRASRGFSFDRPADALITAARGTRQRPRSETRGFDAFS</sequence>
<gene>
    <name evidence="2" type="ORF">BIFPSEUDO_03941</name>
</gene>
<organism evidence="2 3">
    <name type="scientific">Bifidobacterium pseudocatenulatum DSM 20438 = JCM 1200 = LMG 10505</name>
    <dbReference type="NCBI Taxonomy" id="547043"/>
    <lineage>
        <taxon>Bacteria</taxon>
        <taxon>Bacillati</taxon>
        <taxon>Actinomycetota</taxon>
        <taxon>Actinomycetes</taxon>
        <taxon>Bifidobacteriales</taxon>
        <taxon>Bifidobacteriaceae</taxon>
        <taxon>Bifidobacterium</taxon>
    </lineage>
</organism>
<proteinExistence type="predicted"/>
<dbReference type="AlphaFoldDB" id="C0BU60"/>
<dbReference type="Proteomes" id="UP000003875">
    <property type="component" value="Unassembled WGS sequence"/>
</dbReference>
<dbReference type="EMBL" id="ABXX02000003">
    <property type="protein sequence ID" value="EEG70911.1"/>
    <property type="molecule type" value="Genomic_DNA"/>
</dbReference>
<comment type="caution">
    <text evidence="2">The sequence shown here is derived from an EMBL/GenBank/DDBJ whole genome shotgun (WGS) entry which is preliminary data.</text>
</comment>
<feature type="region of interest" description="Disordered" evidence="1">
    <location>
        <begin position="1"/>
        <end position="39"/>
    </location>
</feature>